<evidence type="ECO:0000313" key="1">
    <source>
        <dbReference type="EMBL" id="CAK5109507.1"/>
    </source>
</evidence>
<organism evidence="1 2">
    <name type="scientific">Meloidogyne enterolobii</name>
    <name type="common">Root-knot nematode worm</name>
    <name type="synonym">Meloidogyne mayaguensis</name>
    <dbReference type="NCBI Taxonomy" id="390850"/>
    <lineage>
        <taxon>Eukaryota</taxon>
        <taxon>Metazoa</taxon>
        <taxon>Ecdysozoa</taxon>
        <taxon>Nematoda</taxon>
        <taxon>Chromadorea</taxon>
        <taxon>Rhabditida</taxon>
        <taxon>Tylenchina</taxon>
        <taxon>Tylenchomorpha</taxon>
        <taxon>Tylenchoidea</taxon>
        <taxon>Meloidogynidae</taxon>
        <taxon>Meloidogyninae</taxon>
        <taxon>Meloidogyne</taxon>
    </lineage>
</organism>
<reference evidence="1" key="1">
    <citation type="submission" date="2023-11" db="EMBL/GenBank/DDBJ databases">
        <authorList>
            <person name="Poullet M."/>
        </authorList>
    </citation>
    <scope>NUCLEOTIDE SEQUENCE</scope>
    <source>
        <strain evidence="1">E1834</strain>
    </source>
</reference>
<gene>
    <name evidence="1" type="ORF">MENTE1834_LOCUS44198</name>
</gene>
<comment type="caution">
    <text evidence="1">The sequence shown here is derived from an EMBL/GenBank/DDBJ whole genome shotgun (WGS) entry which is preliminary data.</text>
</comment>
<name>A0ACB1AYN3_MELEN</name>
<proteinExistence type="predicted"/>
<keyword evidence="2" id="KW-1185">Reference proteome</keyword>
<accession>A0ACB1AYN3</accession>
<evidence type="ECO:0000313" key="2">
    <source>
        <dbReference type="Proteomes" id="UP001497535"/>
    </source>
</evidence>
<protein>
    <submittedName>
        <fullName evidence="1">Uncharacterized protein</fullName>
    </submittedName>
</protein>
<sequence>MRYCTENQNDPECKPEWIITEGEIPEAPYGPGKGKGKKVS</sequence>
<dbReference type="Proteomes" id="UP001497535">
    <property type="component" value="Unassembled WGS sequence"/>
</dbReference>
<dbReference type="EMBL" id="CAVMJV010000132">
    <property type="protein sequence ID" value="CAK5109507.1"/>
    <property type="molecule type" value="Genomic_DNA"/>
</dbReference>